<protein>
    <submittedName>
        <fullName evidence="6">Vacuolar malate transmembrane transporter</fullName>
    </submittedName>
</protein>
<dbReference type="InterPro" id="IPR001898">
    <property type="entry name" value="SLC13A/DASS"/>
</dbReference>
<gene>
    <name evidence="6" type="ORF">D8674_021696</name>
</gene>
<evidence type="ECO:0000256" key="4">
    <source>
        <dbReference type="ARBA" id="ARBA00023136"/>
    </source>
</evidence>
<feature type="transmembrane region" description="Helical" evidence="5">
    <location>
        <begin position="170"/>
        <end position="191"/>
    </location>
</feature>
<dbReference type="PANTHER" id="PTHR10283">
    <property type="entry name" value="SOLUTE CARRIER FAMILY 13 MEMBER"/>
    <property type="match status" value="1"/>
</dbReference>
<dbReference type="PANTHER" id="PTHR10283:SF82">
    <property type="entry name" value="SOLUTE CARRIER FAMILY 13 MEMBER 2"/>
    <property type="match status" value="1"/>
</dbReference>
<reference evidence="7" key="2">
    <citation type="submission" date="2019-10" db="EMBL/GenBank/DDBJ databases">
        <title>A de novo genome assembly of a pear dwarfing rootstock.</title>
        <authorList>
            <person name="Wang F."/>
            <person name="Wang J."/>
            <person name="Li S."/>
            <person name="Zhang Y."/>
            <person name="Fang M."/>
            <person name="Ma L."/>
            <person name="Zhao Y."/>
            <person name="Jiang S."/>
        </authorList>
    </citation>
    <scope>NUCLEOTIDE SEQUENCE [LARGE SCALE GENOMIC DNA]</scope>
</reference>
<keyword evidence="2 5" id="KW-0812">Transmembrane</keyword>
<name>A0A5N5GIB7_9ROSA</name>
<dbReference type="GO" id="GO:0015140">
    <property type="term" value="F:malate transmembrane transporter activity"/>
    <property type="evidence" value="ECO:0007669"/>
    <property type="project" value="UniProtKB-ARBA"/>
</dbReference>
<sequence>MLKVLSMTRSITDDISGWGALFNGRAGDGNVSVMMATLLFIIPNKKQEGEKLMDWNKCMKLPWKIILLLGSDFAIADGDQTSALADILSKALYFLKFTSNNAATTLVAPLFIQIPKSMPVHPLLLMIPGAIGAQFVLLFPIGTPSNIVRFTTGHIEIQDMIKTGLPLKTAGTGVLSLLMPTLGNFIFYQFAKFTST</sequence>
<reference evidence="6 7" key="1">
    <citation type="submission" date="2019-09" db="EMBL/GenBank/DDBJ databases">
        <authorList>
            <person name="Ou C."/>
        </authorList>
    </citation>
    <scope>NUCLEOTIDE SEQUENCE [LARGE SCALE GENOMIC DNA]</scope>
    <source>
        <strain evidence="6">S2</strain>
        <tissue evidence="6">Leaf</tissue>
    </source>
</reference>
<evidence type="ECO:0000256" key="5">
    <source>
        <dbReference type="SAM" id="Phobius"/>
    </source>
</evidence>
<comment type="subcellular location">
    <subcellularLocation>
        <location evidence="1">Membrane</location>
        <topology evidence="1">Multi-pass membrane protein</topology>
    </subcellularLocation>
</comment>
<keyword evidence="3 5" id="KW-1133">Transmembrane helix</keyword>
<comment type="caution">
    <text evidence="6">The sequence shown here is derived from an EMBL/GenBank/DDBJ whole genome shotgun (WGS) entry which is preliminary data.</text>
</comment>
<evidence type="ECO:0000256" key="2">
    <source>
        <dbReference type="ARBA" id="ARBA00022692"/>
    </source>
</evidence>
<keyword evidence="4 5" id="KW-0472">Membrane</keyword>
<dbReference type="AlphaFoldDB" id="A0A5N5GIB7"/>
<dbReference type="OrthoDB" id="6493944at2759"/>
<evidence type="ECO:0000256" key="3">
    <source>
        <dbReference type="ARBA" id="ARBA00022989"/>
    </source>
</evidence>
<dbReference type="GO" id="GO:0005886">
    <property type="term" value="C:plasma membrane"/>
    <property type="evidence" value="ECO:0007669"/>
    <property type="project" value="TreeGrafter"/>
</dbReference>
<proteinExistence type="predicted"/>
<keyword evidence="7" id="KW-1185">Reference proteome</keyword>
<organism evidence="6 7">
    <name type="scientific">Pyrus ussuriensis x Pyrus communis</name>
    <dbReference type="NCBI Taxonomy" id="2448454"/>
    <lineage>
        <taxon>Eukaryota</taxon>
        <taxon>Viridiplantae</taxon>
        <taxon>Streptophyta</taxon>
        <taxon>Embryophyta</taxon>
        <taxon>Tracheophyta</taxon>
        <taxon>Spermatophyta</taxon>
        <taxon>Magnoliopsida</taxon>
        <taxon>eudicotyledons</taxon>
        <taxon>Gunneridae</taxon>
        <taxon>Pentapetalae</taxon>
        <taxon>rosids</taxon>
        <taxon>fabids</taxon>
        <taxon>Rosales</taxon>
        <taxon>Rosaceae</taxon>
        <taxon>Amygdaloideae</taxon>
        <taxon>Maleae</taxon>
        <taxon>Pyrus</taxon>
    </lineage>
</organism>
<dbReference type="Proteomes" id="UP000327157">
    <property type="component" value="Chromosome 3"/>
</dbReference>
<dbReference type="EMBL" id="SMOL01000402">
    <property type="protein sequence ID" value="KAB2615108.1"/>
    <property type="molecule type" value="Genomic_DNA"/>
</dbReference>
<evidence type="ECO:0000313" key="6">
    <source>
        <dbReference type="EMBL" id="KAB2615108.1"/>
    </source>
</evidence>
<reference evidence="6 7" key="3">
    <citation type="submission" date="2019-11" db="EMBL/GenBank/DDBJ databases">
        <title>A de novo genome assembly of a pear dwarfing rootstock.</title>
        <authorList>
            <person name="Wang F."/>
            <person name="Wang J."/>
            <person name="Li S."/>
            <person name="Zhang Y."/>
            <person name="Fang M."/>
            <person name="Ma L."/>
            <person name="Zhao Y."/>
            <person name="Jiang S."/>
        </authorList>
    </citation>
    <scope>NUCLEOTIDE SEQUENCE [LARGE SCALE GENOMIC DNA]</scope>
    <source>
        <strain evidence="6">S2</strain>
        <tissue evidence="6">Leaf</tissue>
    </source>
</reference>
<evidence type="ECO:0000313" key="7">
    <source>
        <dbReference type="Proteomes" id="UP000327157"/>
    </source>
</evidence>
<dbReference type="Pfam" id="PF00939">
    <property type="entry name" value="Na_sulph_symp"/>
    <property type="match status" value="1"/>
</dbReference>
<evidence type="ECO:0000256" key="1">
    <source>
        <dbReference type="ARBA" id="ARBA00004141"/>
    </source>
</evidence>
<accession>A0A5N5GIB7</accession>
<feature type="transmembrane region" description="Helical" evidence="5">
    <location>
        <begin position="123"/>
        <end position="142"/>
    </location>
</feature>